<dbReference type="AlphaFoldDB" id="A0A077WJX0"/>
<dbReference type="GO" id="GO:0003700">
    <property type="term" value="F:DNA-binding transcription factor activity"/>
    <property type="evidence" value="ECO:0007669"/>
    <property type="project" value="InterPro"/>
</dbReference>
<feature type="region of interest" description="Disordered" evidence="8">
    <location>
        <begin position="362"/>
        <end position="382"/>
    </location>
</feature>
<evidence type="ECO:0000256" key="5">
    <source>
        <dbReference type="ARBA" id="ARBA00023163"/>
    </source>
</evidence>
<keyword evidence="6" id="KW-0539">Nucleus</keyword>
<dbReference type="EMBL" id="LK023324">
    <property type="protein sequence ID" value="CDS07383.1"/>
    <property type="molecule type" value="Genomic_DNA"/>
</dbReference>
<dbReference type="SMART" id="SM00415">
    <property type="entry name" value="HSF"/>
    <property type="match status" value="1"/>
</dbReference>
<evidence type="ECO:0000256" key="3">
    <source>
        <dbReference type="ARBA" id="ARBA00023015"/>
    </source>
</evidence>
<feature type="region of interest" description="Disordered" evidence="8">
    <location>
        <begin position="109"/>
        <end position="152"/>
    </location>
</feature>
<evidence type="ECO:0000259" key="9">
    <source>
        <dbReference type="SMART" id="SM00415"/>
    </source>
</evidence>
<evidence type="ECO:0000313" key="10">
    <source>
        <dbReference type="EMBL" id="CDS07383.1"/>
    </source>
</evidence>
<dbReference type="FunFam" id="1.10.10.10:FF:000027">
    <property type="entry name" value="Heat shock transcription factor 1"/>
    <property type="match status" value="1"/>
</dbReference>
<organism evidence="10">
    <name type="scientific">Lichtheimia ramosa</name>
    <dbReference type="NCBI Taxonomy" id="688394"/>
    <lineage>
        <taxon>Eukaryota</taxon>
        <taxon>Fungi</taxon>
        <taxon>Fungi incertae sedis</taxon>
        <taxon>Mucoromycota</taxon>
        <taxon>Mucoromycotina</taxon>
        <taxon>Mucoromycetes</taxon>
        <taxon>Mucorales</taxon>
        <taxon>Lichtheimiaceae</taxon>
        <taxon>Lichtheimia</taxon>
    </lineage>
</organism>
<keyword evidence="4" id="KW-0238">DNA-binding</keyword>
<feature type="compositionally biased region" description="Low complexity" evidence="8">
    <location>
        <begin position="289"/>
        <end position="299"/>
    </location>
</feature>
<comment type="subcellular location">
    <subcellularLocation>
        <location evidence="1">Nucleus</location>
    </subcellularLocation>
</comment>
<feature type="compositionally biased region" description="Polar residues" evidence="8">
    <location>
        <begin position="309"/>
        <end position="319"/>
    </location>
</feature>
<comment type="similarity">
    <text evidence="2 7">Belongs to the HSF family.</text>
</comment>
<evidence type="ECO:0000256" key="7">
    <source>
        <dbReference type="RuleBase" id="RU004020"/>
    </source>
</evidence>
<name>A0A077WJX0_9FUNG</name>
<evidence type="ECO:0000256" key="8">
    <source>
        <dbReference type="SAM" id="MobiDB-lite"/>
    </source>
</evidence>
<dbReference type="InterPro" id="IPR000232">
    <property type="entry name" value="HSF_DNA-bd"/>
</dbReference>
<dbReference type="GO" id="GO:0043565">
    <property type="term" value="F:sequence-specific DNA binding"/>
    <property type="evidence" value="ECO:0007669"/>
    <property type="project" value="InterPro"/>
</dbReference>
<dbReference type="PANTHER" id="PTHR10015">
    <property type="entry name" value="HEAT SHOCK TRANSCRIPTION FACTOR"/>
    <property type="match status" value="1"/>
</dbReference>
<accession>A0A077WJX0</accession>
<keyword evidence="3" id="KW-0805">Transcription regulation</keyword>
<feature type="compositionally biased region" description="Basic and acidic residues" evidence="8">
    <location>
        <begin position="140"/>
        <end position="150"/>
    </location>
</feature>
<evidence type="ECO:0000256" key="4">
    <source>
        <dbReference type="ARBA" id="ARBA00023125"/>
    </source>
</evidence>
<sequence>MKTNSIVNDPETNHLICWSQQGDAIWIPDASNFSKAVLPRYFKHNNWQSFVRQLNRKCRLYGFRKVSEAEFPIHGPRRNPDGWQFRHDNFRRNAEGALQHVQRRRSVCRSLVSSSPTSPTSSSSPYGLVNKRPISSSSTKQEHELADDASHGSNNDIAVHDCLVRLNDMLENVQSRTTSIHNALGQLRVVQTQQQELLASVVTFATSLITSSNSSTVNSEWVSTTLRKDDLTTSIDEALNRLKQKLDQHNQQLVHNEPTNHDTRLSPPALTTTTTTATADKDNKHRMCSSEPACASSSSTLQLPPIYSRPTNPLHTSDQATPYQLEDTTKQHTCIPFVTLPCINSATAGSSIYDGGMTTTSTNNNNASSSSSLPTLRSLALP</sequence>
<evidence type="ECO:0000256" key="2">
    <source>
        <dbReference type="ARBA" id="ARBA00006403"/>
    </source>
</evidence>
<feature type="region of interest" description="Disordered" evidence="8">
    <location>
        <begin position="255"/>
        <end position="319"/>
    </location>
</feature>
<dbReference type="OrthoDB" id="60033at2759"/>
<dbReference type="InterPro" id="IPR036388">
    <property type="entry name" value="WH-like_DNA-bd_sf"/>
</dbReference>
<keyword evidence="5" id="KW-0804">Transcription</keyword>
<dbReference type="PANTHER" id="PTHR10015:SF427">
    <property type="entry name" value="HEAT SHOCK FACTOR PROTEIN"/>
    <property type="match status" value="1"/>
</dbReference>
<dbReference type="GO" id="GO:0005634">
    <property type="term" value="C:nucleus"/>
    <property type="evidence" value="ECO:0007669"/>
    <property type="project" value="UniProtKB-SubCell"/>
</dbReference>
<dbReference type="SUPFAM" id="SSF46785">
    <property type="entry name" value="Winged helix' DNA-binding domain"/>
    <property type="match status" value="1"/>
</dbReference>
<feature type="domain" description="HSF-type DNA-binding" evidence="9">
    <location>
        <begin position="1"/>
        <end position="104"/>
    </location>
</feature>
<feature type="compositionally biased region" description="Low complexity" evidence="8">
    <location>
        <begin position="113"/>
        <end position="125"/>
    </location>
</feature>
<evidence type="ECO:0000256" key="6">
    <source>
        <dbReference type="ARBA" id="ARBA00023242"/>
    </source>
</evidence>
<dbReference type="InterPro" id="IPR036390">
    <property type="entry name" value="WH_DNA-bd_sf"/>
</dbReference>
<dbReference type="Pfam" id="PF00447">
    <property type="entry name" value="HSF_DNA-bind"/>
    <property type="match status" value="1"/>
</dbReference>
<dbReference type="Gene3D" id="1.10.10.10">
    <property type="entry name" value="Winged helix-like DNA-binding domain superfamily/Winged helix DNA-binding domain"/>
    <property type="match status" value="1"/>
</dbReference>
<protein>
    <recommendedName>
        <fullName evidence="9">HSF-type DNA-binding domain-containing protein</fullName>
    </recommendedName>
</protein>
<evidence type="ECO:0000256" key="1">
    <source>
        <dbReference type="ARBA" id="ARBA00004123"/>
    </source>
</evidence>
<gene>
    <name evidence="10" type="ORF">LRAMOSA01332</name>
</gene>
<reference evidence="10" key="1">
    <citation type="journal article" date="2014" name="Genome Announc.">
        <title>De novo whole-genome sequence and genome annotation of Lichtheimia ramosa.</title>
        <authorList>
            <person name="Linde J."/>
            <person name="Schwartze V."/>
            <person name="Binder U."/>
            <person name="Lass-Florl C."/>
            <person name="Voigt K."/>
            <person name="Horn F."/>
        </authorList>
    </citation>
    <scope>NUCLEOTIDE SEQUENCE</scope>
    <source>
        <strain evidence="10">JMRC FSU:6197</strain>
    </source>
</reference>
<proteinExistence type="inferred from homology"/>